<dbReference type="AlphaFoldDB" id="U2QDJ7"/>
<proteinExistence type="predicted"/>
<accession>U2QDJ7</accession>
<reference evidence="2 3" key="1">
    <citation type="submission" date="2013-08" db="EMBL/GenBank/DDBJ databases">
        <authorList>
            <person name="Durkin A.S."/>
            <person name="Haft D.R."/>
            <person name="McCorrison J."/>
            <person name="Torralba M."/>
            <person name="Gillis M."/>
            <person name="Haft D.H."/>
            <person name="Methe B."/>
            <person name="Sutton G."/>
            <person name="Nelson K.E."/>
        </authorList>
    </citation>
    <scope>NUCLEOTIDE SEQUENCE [LARGE SCALE GENOMIC DNA]</scope>
    <source>
        <strain evidence="2 3">F0067</strain>
    </source>
</reference>
<keyword evidence="3" id="KW-1185">Reference proteome</keyword>
<organism evidence="2 3">
    <name type="scientific">Segatella baroniae F0067</name>
    <dbReference type="NCBI Taxonomy" id="1115809"/>
    <lineage>
        <taxon>Bacteria</taxon>
        <taxon>Pseudomonadati</taxon>
        <taxon>Bacteroidota</taxon>
        <taxon>Bacteroidia</taxon>
        <taxon>Bacteroidales</taxon>
        <taxon>Prevotellaceae</taxon>
        <taxon>Segatella</taxon>
    </lineage>
</organism>
<evidence type="ECO:0000313" key="2">
    <source>
        <dbReference type="EMBL" id="ERK39398.1"/>
    </source>
</evidence>
<name>U2QDJ7_9BACT</name>
<dbReference type="RefSeq" id="WP_021589544.1">
    <property type="nucleotide sequence ID" value="NZ_AWEY01000020.1"/>
</dbReference>
<dbReference type="Proteomes" id="UP000016648">
    <property type="component" value="Unassembled WGS sequence"/>
</dbReference>
<gene>
    <name evidence="2" type="ORF">HMPREF9135_1655</name>
</gene>
<evidence type="ECO:0000313" key="3">
    <source>
        <dbReference type="Proteomes" id="UP000016648"/>
    </source>
</evidence>
<evidence type="ECO:0000256" key="1">
    <source>
        <dbReference type="SAM" id="MobiDB-lite"/>
    </source>
</evidence>
<comment type="caution">
    <text evidence="2">The sequence shown here is derived from an EMBL/GenBank/DDBJ whole genome shotgun (WGS) entry which is preliminary data.</text>
</comment>
<dbReference type="PATRIC" id="fig|1115809.3.peg.1209"/>
<dbReference type="EMBL" id="AWEY01000020">
    <property type="protein sequence ID" value="ERK39398.1"/>
    <property type="molecule type" value="Genomic_DNA"/>
</dbReference>
<feature type="region of interest" description="Disordered" evidence="1">
    <location>
        <begin position="46"/>
        <end position="66"/>
    </location>
</feature>
<protein>
    <submittedName>
        <fullName evidence="2">Uncharacterized protein</fullName>
    </submittedName>
</protein>
<sequence length="66" mass="7434">MFSQEEIDNYRAAVLAAMLAKEDADGRKVMDEKEAKMVLRGFTDDELSDGMPFNTPEEMADMLLSD</sequence>